<dbReference type="InterPro" id="IPR041373">
    <property type="entry name" value="RT_RNaseH"/>
</dbReference>
<dbReference type="GO" id="GO:0003964">
    <property type="term" value="F:RNA-directed DNA polymerase activity"/>
    <property type="evidence" value="ECO:0007669"/>
    <property type="project" value="UniProtKB-KW"/>
</dbReference>
<dbReference type="InterPro" id="IPR050951">
    <property type="entry name" value="Retrovirus_Pol_polyprotein"/>
</dbReference>
<dbReference type="GO" id="GO:0003676">
    <property type="term" value="F:nucleic acid binding"/>
    <property type="evidence" value="ECO:0007669"/>
    <property type="project" value="InterPro"/>
</dbReference>
<organism evidence="11 12">
    <name type="scientific">Rhizopus oryzae</name>
    <name type="common">Mucormycosis agent</name>
    <name type="synonym">Rhizopus arrhizus var. delemar</name>
    <dbReference type="NCBI Taxonomy" id="64495"/>
    <lineage>
        <taxon>Eukaryota</taxon>
        <taxon>Fungi</taxon>
        <taxon>Fungi incertae sedis</taxon>
        <taxon>Mucoromycota</taxon>
        <taxon>Mucoromycotina</taxon>
        <taxon>Mucoromycetes</taxon>
        <taxon>Mucorales</taxon>
        <taxon>Mucorineae</taxon>
        <taxon>Rhizopodaceae</taxon>
        <taxon>Rhizopus</taxon>
    </lineage>
</organism>
<dbReference type="EC" id="2.7.7.49" evidence="1"/>
<reference evidence="11" key="1">
    <citation type="journal article" date="2020" name="Microb. Genom.">
        <title>Genetic diversity of clinical and environmental Mucorales isolates obtained from an investigation of mucormycosis cases among solid organ transplant recipients.</title>
        <authorList>
            <person name="Nguyen M.H."/>
            <person name="Kaul D."/>
            <person name="Muto C."/>
            <person name="Cheng S.J."/>
            <person name="Richter R.A."/>
            <person name="Bruno V.M."/>
            <person name="Liu G."/>
            <person name="Beyhan S."/>
            <person name="Sundermann A.J."/>
            <person name="Mounaud S."/>
            <person name="Pasculle A.W."/>
            <person name="Nierman W.C."/>
            <person name="Driscoll E."/>
            <person name="Cumbie R."/>
            <person name="Clancy C.J."/>
            <person name="Dupont C.L."/>
        </authorList>
    </citation>
    <scope>NUCLEOTIDE SEQUENCE</scope>
    <source>
        <strain evidence="11">GL11</strain>
    </source>
</reference>
<evidence type="ECO:0000313" key="11">
    <source>
        <dbReference type="EMBL" id="KAG1303277.1"/>
    </source>
</evidence>
<comment type="caution">
    <text evidence="11">The sequence shown here is derived from an EMBL/GenBank/DDBJ whole genome shotgun (WGS) entry which is preliminary data.</text>
</comment>
<feature type="compositionally biased region" description="Basic residues" evidence="8">
    <location>
        <begin position="229"/>
        <end position="238"/>
    </location>
</feature>
<keyword evidence="4" id="KW-0540">Nuclease</keyword>
<dbReference type="PANTHER" id="PTHR37984">
    <property type="entry name" value="PROTEIN CBG26694"/>
    <property type="match status" value="1"/>
</dbReference>
<dbReference type="GO" id="GO:0004519">
    <property type="term" value="F:endonuclease activity"/>
    <property type="evidence" value="ECO:0007669"/>
    <property type="project" value="UniProtKB-KW"/>
</dbReference>
<keyword evidence="2" id="KW-0808">Transferase</keyword>
<dbReference type="InterPro" id="IPR000477">
    <property type="entry name" value="RT_dom"/>
</dbReference>
<dbReference type="GO" id="GO:0016787">
    <property type="term" value="F:hydrolase activity"/>
    <property type="evidence" value="ECO:0007669"/>
    <property type="project" value="UniProtKB-KW"/>
</dbReference>
<dbReference type="InterPro" id="IPR036397">
    <property type="entry name" value="RNaseH_sf"/>
</dbReference>
<keyword evidence="3" id="KW-0548">Nucleotidyltransferase</keyword>
<evidence type="ECO:0000256" key="5">
    <source>
        <dbReference type="ARBA" id="ARBA00022759"/>
    </source>
</evidence>
<dbReference type="InterPro" id="IPR043502">
    <property type="entry name" value="DNA/RNA_pol_sf"/>
</dbReference>
<dbReference type="Gene3D" id="3.10.10.10">
    <property type="entry name" value="HIV Type 1 Reverse Transcriptase, subunit A, domain 1"/>
    <property type="match status" value="1"/>
</dbReference>
<dbReference type="Pfam" id="PF00665">
    <property type="entry name" value="rve"/>
    <property type="match status" value="1"/>
</dbReference>
<evidence type="ECO:0000259" key="10">
    <source>
        <dbReference type="PROSITE" id="PS50994"/>
    </source>
</evidence>
<dbReference type="CDD" id="cd01647">
    <property type="entry name" value="RT_LTR"/>
    <property type="match status" value="1"/>
</dbReference>
<dbReference type="Pfam" id="PF17921">
    <property type="entry name" value="Integrase_H2C2"/>
    <property type="match status" value="1"/>
</dbReference>
<dbReference type="PROSITE" id="PS50994">
    <property type="entry name" value="INTEGRASE"/>
    <property type="match status" value="1"/>
</dbReference>
<feature type="region of interest" description="Disordered" evidence="8">
    <location>
        <begin position="200"/>
        <end position="247"/>
    </location>
</feature>
<feature type="compositionally biased region" description="Basic and acidic residues" evidence="8">
    <location>
        <begin position="267"/>
        <end position="278"/>
    </location>
</feature>
<protein>
    <recommendedName>
        <fullName evidence="1">RNA-directed DNA polymerase</fullName>
        <ecNumber evidence="1">2.7.7.49</ecNumber>
    </recommendedName>
</protein>
<dbReference type="InterPro" id="IPR021109">
    <property type="entry name" value="Peptidase_aspartic_dom_sf"/>
</dbReference>
<evidence type="ECO:0000256" key="3">
    <source>
        <dbReference type="ARBA" id="ARBA00022695"/>
    </source>
</evidence>
<proteinExistence type="predicted"/>
<evidence type="ECO:0000313" key="12">
    <source>
        <dbReference type="Proteomes" id="UP000716291"/>
    </source>
</evidence>
<dbReference type="FunFam" id="1.10.340.70:FF:000001">
    <property type="entry name" value="Retrovirus-related Pol polyprotein from transposon gypsy-like Protein"/>
    <property type="match status" value="1"/>
</dbReference>
<dbReference type="Gene3D" id="2.40.70.10">
    <property type="entry name" value="Acid Proteases"/>
    <property type="match status" value="1"/>
</dbReference>
<evidence type="ECO:0000259" key="9">
    <source>
        <dbReference type="PROSITE" id="PS50878"/>
    </source>
</evidence>
<dbReference type="InterPro" id="IPR001584">
    <property type="entry name" value="Integrase_cat-core"/>
</dbReference>
<dbReference type="GO" id="GO:0005634">
    <property type="term" value="C:nucleus"/>
    <property type="evidence" value="ECO:0007669"/>
    <property type="project" value="UniProtKB-ARBA"/>
</dbReference>
<dbReference type="PROSITE" id="PS50878">
    <property type="entry name" value="RT_POL"/>
    <property type="match status" value="1"/>
</dbReference>
<feature type="domain" description="Integrase catalytic" evidence="10">
    <location>
        <begin position="1057"/>
        <end position="1218"/>
    </location>
</feature>
<keyword evidence="5" id="KW-0255">Endonuclease</keyword>
<dbReference type="SUPFAM" id="SSF53098">
    <property type="entry name" value="Ribonuclease H-like"/>
    <property type="match status" value="1"/>
</dbReference>
<feature type="region of interest" description="Disordered" evidence="8">
    <location>
        <begin position="264"/>
        <end position="314"/>
    </location>
</feature>
<evidence type="ECO:0000256" key="1">
    <source>
        <dbReference type="ARBA" id="ARBA00012493"/>
    </source>
</evidence>
<dbReference type="SUPFAM" id="SSF56672">
    <property type="entry name" value="DNA/RNA polymerases"/>
    <property type="match status" value="1"/>
</dbReference>
<gene>
    <name evidence="11" type="ORF">G6F64_010210</name>
</gene>
<name>A0A9P6X1H4_RHIOR</name>
<dbReference type="InterPro" id="IPR043128">
    <property type="entry name" value="Rev_trsase/Diguanyl_cyclase"/>
</dbReference>
<keyword evidence="12" id="KW-1185">Reference proteome</keyword>
<evidence type="ECO:0000256" key="4">
    <source>
        <dbReference type="ARBA" id="ARBA00022722"/>
    </source>
</evidence>
<accession>A0A9P6X1H4</accession>
<dbReference type="Gene3D" id="3.30.420.10">
    <property type="entry name" value="Ribonuclease H-like superfamily/Ribonuclease H"/>
    <property type="match status" value="1"/>
</dbReference>
<sequence>MSGSHTSLPVSSSNMSDFAQYLLQERAKSIPVAPYELHQSLRIWLKNFTQQATVHGITDMNLCAPYLPRYMPLVIQQWIPTLAGSILTSWSLVTEALLARFGLPEEEDNRRLLKQLRNCKKQPNESVRLHAAKWEHLLSLISDTYSQDTQITYFIQSLDERDTKLTLTSLVAALNITSVSEVIRQAINLEVRAKLLDEPETVKANPSSGDHFQSYDPTPMDIDYMSSKNSHKPHHNKYRNQSQYQQQLRAYDKQGNPICDYCRGKHRTVDHNRNDKGKNTNSNRSNNSQRHVREMESLPEPVPDQQQAPQQATSSFSVDICHFTTDLRRLPRSTVYVNKKATSLLWDTGADINGIQYDLFSTMNIELNKQESVRYRDVNSNIKNTCGTAIIPVLGQQVKVHVIEGISSPLIIGWDTICDLKGHINSETGTVKLTLNDQTVIVPLDRAKPTQIQTLQEVNNDQAFSEFILDQFGDVIAKDPNRPSVTHLIEFTIDTGDSKPIYNKPRIFHPDVQAEIDEKLESMVESGLLEKIQFTQWGSQVRPVQKPDGTMRVCGNYVAINLVTVPIKYPFPNMHHLLQSLGQAKVFSKLDLAQGYFQIPIKQEHKEKTALVTVNGTYVFTVMPMGMKNAPAVFQSLMDKVLGSFRYSFAFAYQDDIIVYSRSVDEHKQHLCQVLTQLKNANLSIKLSKSQFCLDTVEYLGFIVSKEGVSASPDKIKPILNYETPTSLTELERFLGMTGVYQRFISQYQIKTEPLRRLKKKDTPFIWSKEQQQAFDSLKEELCLLPTLKQPDFSRPFELHTDAATSAGIAVILCQKHDNTPYPLAYASRALTIHEQRYSVREQECLSIIFGIKKFRPFLERKTFYIYTDHSSLQWIQNVKDDVTPRIWRWTMFLQSYQFEIIHVPGRLNSAADALSRHSVAMSNIQVLTSITDNIDWSKLQDEDASLYEIKNNIDQHELYVVIHNILYISKPNKDSIHHNDLYLVVPDQAIQDICRLFHSSPLGGHFGAKKTKAKITQQSLWWNNMGEDIKQYCKSCDLCQRIKGSKSNNYNISNTSKDFPFFRVALDFFGPLPTSLNQNSHILVVIDCFSRYVEIYPVKSTTQEELAKTFFDRFILRHGVPQEILSDGGPPFNSMFFAQLSTLLGSKQLLTPPWHPQSNGIVERFMLTLRRMILTYTDQAVIKTEWDQHLRILQFVYNSTQHEGTGFAPFYLVHGRHPKAPLVNLGDQKIYEHYQSPSQQFTLDLQNRLNLAFEIVDNNLNNNEYKNKENPFQVNEKVLLFNQSLSSSKKPRKLMFDWLGPFIVTNLNSKSVVNLKDTLSNKTVLNVHISRLKKFIEPV</sequence>
<evidence type="ECO:0000256" key="2">
    <source>
        <dbReference type="ARBA" id="ARBA00022679"/>
    </source>
</evidence>
<dbReference type="Gene3D" id="3.30.70.270">
    <property type="match status" value="2"/>
</dbReference>
<dbReference type="EMBL" id="JAANQT010002046">
    <property type="protein sequence ID" value="KAG1303277.1"/>
    <property type="molecule type" value="Genomic_DNA"/>
</dbReference>
<feature type="domain" description="Reverse transcriptase" evidence="9">
    <location>
        <begin position="525"/>
        <end position="704"/>
    </location>
</feature>
<keyword evidence="6" id="KW-0378">Hydrolase</keyword>
<evidence type="ECO:0000256" key="6">
    <source>
        <dbReference type="ARBA" id="ARBA00022801"/>
    </source>
</evidence>
<dbReference type="GO" id="GO:0015074">
    <property type="term" value="P:DNA integration"/>
    <property type="evidence" value="ECO:0007669"/>
    <property type="project" value="InterPro"/>
</dbReference>
<feature type="compositionally biased region" description="Low complexity" evidence="8">
    <location>
        <begin position="279"/>
        <end position="288"/>
    </location>
</feature>
<dbReference type="CDD" id="cd09274">
    <property type="entry name" value="RNase_HI_RT_Ty3"/>
    <property type="match status" value="1"/>
</dbReference>
<evidence type="ECO:0000256" key="7">
    <source>
        <dbReference type="ARBA" id="ARBA00022918"/>
    </source>
</evidence>
<dbReference type="InterPro" id="IPR012337">
    <property type="entry name" value="RNaseH-like_sf"/>
</dbReference>
<dbReference type="FunFam" id="3.30.70.270:FF:000020">
    <property type="entry name" value="Transposon Tf2-6 polyprotein-like Protein"/>
    <property type="match status" value="1"/>
</dbReference>
<dbReference type="Gene3D" id="1.10.340.70">
    <property type="match status" value="1"/>
</dbReference>
<dbReference type="PANTHER" id="PTHR37984:SF5">
    <property type="entry name" value="PROTEIN NYNRIN-LIKE"/>
    <property type="match status" value="1"/>
</dbReference>
<dbReference type="InterPro" id="IPR041588">
    <property type="entry name" value="Integrase_H2C2"/>
</dbReference>
<dbReference type="SUPFAM" id="SSF50630">
    <property type="entry name" value="Acid proteases"/>
    <property type="match status" value="1"/>
</dbReference>
<dbReference type="Pfam" id="PF00078">
    <property type="entry name" value="RVT_1"/>
    <property type="match status" value="1"/>
</dbReference>
<dbReference type="Pfam" id="PF17917">
    <property type="entry name" value="RT_RNaseH"/>
    <property type="match status" value="1"/>
</dbReference>
<dbReference type="Proteomes" id="UP000716291">
    <property type="component" value="Unassembled WGS sequence"/>
</dbReference>
<evidence type="ECO:0000256" key="8">
    <source>
        <dbReference type="SAM" id="MobiDB-lite"/>
    </source>
</evidence>
<keyword evidence="7" id="KW-0695">RNA-directed DNA polymerase</keyword>
<dbReference type="FunFam" id="3.30.420.10:FF:000032">
    <property type="entry name" value="Retrovirus-related Pol polyprotein from transposon 297-like Protein"/>
    <property type="match status" value="1"/>
</dbReference>